<feature type="chain" id="PRO_5001649469" description="SCP domain-containing protein" evidence="1">
    <location>
        <begin position="31"/>
        <end position="195"/>
    </location>
</feature>
<keyword evidence="1" id="KW-0732">Signal</keyword>
<feature type="signal peptide" evidence="1">
    <location>
        <begin position="1"/>
        <end position="30"/>
    </location>
</feature>
<accession>A0A067TPI5</accession>
<dbReference type="EMBL" id="KL142370">
    <property type="protein sequence ID" value="KDR81824.1"/>
    <property type="molecule type" value="Genomic_DNA"/>
</dbReference>
<organism evidence="2 3">
    <name type="scientific">Galerina marginata (strain CBS 339.88)</name>
    <dbReference type="NCBI Taxonomy" id="685588"/>
    <lineage>
        <taxon>Eukaryota</taxon>
        <taxon>Fungi</taxon>
        <taxon>Dikarya</taxon>
        <taxon>Basidiomycota</taxon>
        <taxon>Agaricomycotina</taxon>
        <taxon>Agaricomycetes</taxon>
        <taxon>Agaricomycetidae</taxon>
        <taxon>Agaricales</taxon>
        <taxon>Agaricineae</taxon>
        <taxon>Strophariaceae</taxon>
        <taxon>Galerina</taxon>
    </lineage>
</organism>
<dbReference type="OrthoDB" id="3010991at2759"/>
<gene>
    <name evidence="2" type="ORF">GALMADRAFT_135219</name>
</gene>
<evidence type="ECO:0008006" key="4">
    <source>
        <dbReference type="Google" id="ProtNLM"/>
    </source>
</evidence>
<reference evidence="3" key="1">
    <citation type="journal article" date="2014" name="Proc. Natl. Acad. Sci. U.S.A.">
        <title>Extensive sampling of basidiomycete genomes demonstrates inadequacy of the white-rot/brown-rot paradigm for wood decay fungi.</title>
        <authorList>
            <person name="Riley R."/>
            <person name="Salamov A.A."/>
            <person name="Brown D.W."/>
            <person name="Nagy L.G."/>
            <person name="Floudas D."/>
            <person name="Held B.W."/>
            <person name="Levasseur A."/>
            <person name="Lombard V."/>
            <person name="Morin E."/>
            <person name="Otillar R."/>
            <person name="Lindquist E.A."/>
            <person name="Sun H."/>
            <person name="LaButti K.M."/>
            <person name="Schmutz J."/>
            <person name="Jabbour D."/>
            <person name="Luo H."/>
            <person name="Baker S.E."/>
            <person name="Pisabarro A.G."/>
            <person name="Walton J.D."/>
            <person name="Blanchette R.A."/>
            <person name="Henrissat B."/>
            <person name="Martin F."/>
            <person name="Cullen D."/>
            <person name="Hibbett D.S."/>
            <person name="Grigoriev I.V."/>
        </authorList>
    </citation>
    <scope>NUCLEOTIDE SEQUENCE [LARGE SCALE GENOMIC DNA]</scope>
    <source>
        <strain evidence="3">CBS 339.88</strain>
    </source>
</reference>
<evidence type="ECO:0000313" key="2">
    <source>
        <dbReference type="EMBL" id="KDR81824.1"/>
    </source>
</evidence>
<protein>
    <recommendedName>
        <fullName evidence="4">SCP domain-containing protein</fullName>
    </recommendedName>
</protein>
<keyword evidence="3" id="KW-1185">Reference proteome</keyword>
<evidence type="ECO:0000313" key="3">
    <source>
        <dbReference type="Proteomes" id="UP000027222"/>
    </source>
</evidence>
<sequence length="195" mass="21026">MFAFTSTDNSLLRLVLLTIALLTVTSTTRALPVQLVELDARGGSQSKPAHCPSVNDIEAHIKQKSGGTLSNTVYWSHPGSMTQAHTLAKTLSGHYIYDYVSNEDIAAWGKLCTPAEQKALWARASYAFAKLSSGTAYVVTTTANSDAIWTKYEFPVLKGTGLINSVLSVDPANPKKFTQLFTKNPLGNPPLPAEP</sequence>
<proteinExistence type="predicted"/>
<dbReference type="HOGENOM" id="CLU_1396418_0_0_1"/>
<dbReference type="AlphaFoldDB" id="A0A067TPI5"/>
<dbReference type="SUPFAM" id="SSF52309">
    <property type="entry name" value="N-(deoxy)ribosyltransferase-like"/>
    <property type="match status" value="1"/>
</dbReference>
<name>A0A067TPI5_GALM3</name>
<evidence type="ECO:0000256" key="1">
    <source>
        <dbReference type="SAM" id="SignalP"/>
    </source>
</evidence>
<dbReference type="Proteomes" id="UP000027222">
    <property type="component" value="Unassembled WGS sequence"/>
</dbReference>